<sequence length="192" mass="22556">MANIFLMKSIFQTIQDFSVEELNLLDDLITIRTLKKGEFLLSENQVCNEIVFIKKGILRSFFLNHKGDEITNCFAFENEFMASFASFITEQKAEENIQALIDTELQVLNRKALEKLYQSGFNWQETGRKLTELEFVNLHKRMVSFQKLSGSQRYEELYKNHQKYLQLIPLQYLASYLGITPRHLSRIRKTVA</sequence>
<dbReference type="GO" id="GO:0016301">
    <property type="term" value="F:kinase activity"/>
    <property type="evidence" value="ECO:0007669"/>
    <property type="project" value="UniProtKB-KW"/>
</dbReference>
<evidence type="ECO:0000259" key="1">
    <source>
        <dbReference type="PROSITE" id="PS50042"/>
    </source>
</evidence>
<dbReference type="PROSITE" id="PS50042">
    <property type="entry name" value="CNMP_BINDING_3"/>
    <property type="match status" value="1"/>
</dbReference>
<keyword evidence="2" id="KW-0418">Kinase</keyword>
<protein>
    <submittedName>
        <fullName evidence="2">cAMP-binding domain of CRP or a regulatory subunit of cAMP-dependent protein kinases</fullName>
    </submittedName>
</protein>
<dbReference type="Proteomes" id="UP000199672">
    <property type="component" value="Unassembled WGS sequence"/>
</dbReference>
<dbReference type="STRING" id="739143.SAMN05216297_105122"/>
<dbReference type="EMBL" id="FOMH01000005">
    <property type="protein sequence ID" value="SFD17806.1"/>
    <property type="molecule type" value="Genomic_DNA"/>
</dbReference>
<dbReference type="Gene3D" id="2.60.120.10">
    <property type="entry name" value="Jelly Rolls"/>
    <property type="match status" value="1"/>
</dbReference>
<keyword evidence="3" id="KW-1185">Reference proteome</keyword>
<evidence type="ECO:0000313" key="2">
    <source>
        <dbReference type="EMBL" id="SFD17806.1"/>
    </source>
</evidence>
<feature type="domain" description="Cyclic nucleotide-binding" evidence="1">
    <location>
        <begin position="13"/>
        <end position="116"/>
    </location>
</feature>
<accession>A0A1I1Q6N5</accession>
<dbReference type="InterPro" id="IPR014710">
    <property type="entry name" value="RmlC-like_jellyroll"/>
</dbReference>
<keyword evidence="2" id="KW-0808">Transferase</keyword>
<name>A0A1I1Q6N5_9FLAO</name>
<dbReference type="AlphaFoldDB" id="A0A1I1Q6N5"/>
<proteinExistence type="predicted"/>
<dbReference type="InterPro" id="IPR018490">
    <property type="entry name" value="cNMP-bd_dom_sf"/>
</dbReference>
<dbReference type="Pfam" id="PF00027">
    <property type="entry name" value="cNMP_binding"/>
    <property type="match status" value="1"/>
</dbReference>
<gene>
    <name evidence="2" type="ORF">SAMN05216297_105122</name>
</gene>
<organism evidence="2 3">
    <name type="scientific">Flavobacterium phragmitis</name>
    <dbReference type="NCBI Taxonomy" id="739143"/>
    <lineage>
        <taxon>Bacteria</taxon>
        <taxon>Pseudomonadati</taxon>
        <taxon>Bacteroidota</taxon>
        <taxon>Flavobacteriia</taxon>
        <taxon>Flavobacteriales</taxon>
        <taxon>Flavobacteriaceae</taxon>
        <taxon>Flavobacterium</taxon>
    </lineage>
</organism>
<evidence type="ECO:0000313" key="3">
    <source>
        <dbReference type="Proteomes" id="UP000199672"/>
    </source>
</evidence>
<reference evidence="3" key="1">
    <citation type="submission" date="2016-10" db="EMBL/GenBank/DDBJ databases">
        <authorList>
            <person name="Varghese N."/>
            <person name="Submissions S."/>
        </authorList>
    </citation>
    <scope>NUCLEOTIDE SEQUENCE [LARGE SCALE GENOMIC DNA]</scope>
    <source>
        <strain evidence="3">CGMCC 1.10370</strain>
    </source>
</reference>
<dbReference type="InterPro" id="IPR000595">
    <property type="entry name" value="cNMP-bd_dom"/>
</dbReference>
<dbReference type="SUPFAM" id="SSF51206">
    <property type="entry name" value="cAMP-binding domain-like"/>
    <property type="match status" value="1"/>
</dbReference>